<feature type="region of interest" description="Disordered" evidence="1">
    <location>
        <begin position="1"/>
        <end position="28"/>
    </location>
</feature>
<dbReference type="EMBL" id="CADEAL010003923">
    <property type="protein sequence ID" value="CAB1446645.1"/>
    <property type="molecule type" value="Genomic_DNA"/>
</dbReference>
<sequence length="200" mass="22451">MWHRLSGEIHLTPPPEDSTSSGALGPHAPLTPSTPTLCVAVEREGGFNLVRDAMKLQRTRIHVCTSATRQQHVSNTSATRHSMKNKLPVTELKLFVLHLQRLFEGVSSDFILSLCTFNMEPDRYVTAASSGTYLPFGFRPDFLARLKTSGGDITGVLIKPRRWFLKGYHRFHLDRDLLQGGAEREVSRRCRRLLAVGTRA</sequence>
<comment type="caution">
    <text evidence="2">The sequence shown here is derived from an EMBL/GenBank/DDBJ whole genome shotgun (WGS) entry which is preliminary data.</text>
</comment>
<dbReference type="AlphaFoldDB" id="A0A9N7Z2N3"/>
<dbReference type="Proteomes" id="UP001153269">
    <property type="component" value="Unassembled WGS sequence"/>
</dbReference>
<name>A0A9N7Z2N3_PLEPL</name>
<evidence type="ECO:0000313" key="2">
    <source>
        <dbReference type="EMBL" id="CAB1446645.1"/>
    </source>
</evidence>
<accession>A0A9N7Z2N3</accession>
<reference evidence="2" key="1">
    <citation type="submission" date="2020-03" db="EMBL/GenBank/DDBJ databases">
        <authorList>
            <person name="Weist P."/>
        </authorList>
    </citation>
    <scope>NUCLEOTIDE SEQUENCE</scope>
</reference>
<evidence type="ECO:0000256" key="1">
    <source>
        <dbReference type="SAM" id="MobiDB-lite"/>
    </source>
</evidence>
<protein>
    <submittedName>
        <fullName evidence="2">Uncharacterized protein</fullName>
    </submittedName>
</protein>
<proteinExistence type="predicted"/>
<organism evidence="2 3">
    <name type="scientific">Pleuronectes platessa</name>
    <name type="common">European plaice</name>
    <dbReference type="NCBI Taxonomy" id="8262"/>
    <lineage>
        <taxon>Eukaryota</taxon>
        <taxon>Metazoa</taxon>
        <taxon>Chordata</taxon>
        <taxon>Craniata</taxon>
        <taxon>Vertebrata</taxon>
        <taxon>Euteleostomi</taxon>
        <taxon>Actinopterygii</taxon>
        <taxon>Neopterygii</taxon>
        <taxon>Teleostei</taxon>
        <taxon>Neoteleostei</taxon>
        <taxon>Acanthomorphata</taxon>
        <taxon>Carangaria</taxon>
        <taxon>Pleuronectiformes</taxon>
        <taxon>Pleuronectoidei</taxon>
        <taxon>Pleuronectidae</taxon>
        <taxon>Pleuronectes</taxon>
    </lineage>
</organism>
<keyword evidence="3" id="KW-1185">Reference proteome</keyword>
<gene>
    <name evidence="2" type="ORF">PLEPLA_LOCUS34369</name>
</gene>
<evidence type="ECO:0000313" key="3">
    <source>
        <dbReference type="Proteomes" id="UP001153269"/>
    </source>
</evidence>